<name>A0A1M6Y1M8_XYLRU</name>
<dbReference type="PANTHER" id="PTHR43434:SF1">
    <property type="entry name" value="PHOSPHOGLYCOLATE PHOSPHATASE"/>
    <property type="match status" value="1"/>
</dbReference>
<dbReference type="InterPro" id="IPR023214">
    <property type="entry name" value="HAD_sf"/>
</dbReference>
<dbReference type="AlphaFoldDB" id="A0A1M6Y1M8"/>
<comment type="catalytic activity">
    <reaction evidence="1">
        <text>2-phosphoglycolate + H2O = glycolate + phosphate</text>
        <dbReference type="Rhea" id="RHEA:14369"/>
        <dbReference type="ChEBI" id="CHEBI:15377"/>
        <dbReference type="ChEBI" id="CHEBI:29805"/>
        <dbReference type="ChEBI" id="CHEBI:43474"/>
        <dbReference type="ChEBI" id="CHEBI:58033"/>
        <dbReference type="EC" id="3.1.3.18"/>
    </reaction>
</comment>
<dbReference type="NCBIfam" id="TIGR01549">
    <property type="entry name" value="HAD-SF-IA-v1"/>
    <property type="match status" value="1"/>
</dbReference>
<sequence length="221" mass="24551">MPNKIKLIIFDFDGTLGDTRRNIVTTMQMTIAEHQLPYRNEDECASVIGLPLAGCFKTLFPNIQEELITRCSETYRRIFNENLKKIQPQAFPGVVDTLAALHQKGIVLTIASSRSRNSLTELTHNMGIADYISLLLGADDVKEAKPKPEPVLKTLAAMHFDASETLVVGDMAVDIMMGANAGAKTCGVTWGNGTEEELKEARPEFIIDRIEDLLKIVNYRI</sequence>
<dbReference type="EMBL" id="FRBD01000023">
    <property type="protein sequence ID" value="SHL12151.1"/>
    <property type="molecule type" value="Genomic_DNA"/>
</dbReference>
<dbReference type="FunFam" id="3.40.50.1000:FF:000022">
    <property type="entry name" value="Phosphoglycolate phosphatase"/>
    <property type="match status" value="1"/>
</dbReference>
<dbReference type="SFLD" id="SFLDG01135">
    <property type="entry name" value="C1.5.6:_HAD__Beta-PGM__Phospha"/>
    <property type="match status" value="1"/>
</dbReference>
<comment type="pathway">
    <text evidence="2">Organic acid metabolism; glycolate biosynthesis; glycolate from 2-phosphoglycolate: step 1/1.</text>
</comment>
<dbReference type="RefSeq" id="WP_073210722.1">
    <property type="nucleotide sequence ID" value="NZ_FRBD01000023.1"/>
</dbReference>
<evidence type="ECO:0000313" key="5">
    <source>
        <dbReference type="EMBL" id="SHL12151.1"/>
    </source>
</evidence>
<dbReference type="Proteomes" id="UP000184130">
    <property type="component" value="Unassembled WGS sequence"/>
</dbReference>
<protein>
    <recommendedName>
        <fullName evidence="4">phosphoglycolate phosphatase</fullName>
        <ecNumber evidence="4">3.1.3.18</ecNumber>
    </recommendedName>
</protein>
<accession>A0A1M6Y1M8</accession>
<dbReference type="PRINTS" id="PR00413">
    <property type="entry name" value="HADHALOGNASE"/>
</dbReference>
<dbReference type="SUPFAM" id="SSF56784">
    <property type="entry name" value="HAD-like"/>
    <property type="match status" value="1"/>
</dbReference>
<dbReference type="PANTHER" id="PTHR43434">
    <property type="entry name" value="PHOSPHOGLYCOLATE PHOSPHATASE"/>
    <property type="match status" value="1"/>
</dbReference>
<dbReference type="NCBIfam" id="TIGR01509">
    <property type="entry name" value="HAD-SF-IA-v3"/>
    <property type="match status" value="1"/>
</dbReference>
<dbReference type="InterPro" id="IPR036412">
    <property type="entry name" value="HAD-like_sf"/>
</dbReference>
<comment type="similarity">
    <text evidence="3">Belongs to the HAD-like hydrolase superfamily. CbbY/CbbZ/Gph/YieH family.</text>
</comment>
<dbReference type="Gene3D" id="1.10.150.240">
    <property type="entry name" value="Putative phosphatase, domain 2"/>
    <property type="match status" value="1"/>
</dbReference>
<dbReference type="InterPro" id="IPR023198">
    <property type="entry name" value="PGP-like_dom2"/>
</dbReference>
<organism evidence="5 6">
    <name type="scientific">Xylanibacter ruminicola</name>
    <name type="common">Prevotella ruminicola</name>
    <dbReference type="NCBI Taxonomy" id="839"/>
    <lineage>
        <taxon>Bacteria</taxon>
        <taxon>Pseudomonadati</taxon>
        <taxon>Bacteroidota</taxon>
        <taxon>Bacteroidia</taxon>
        <taxon>Bacteroidales</taxon>
        <taxon>Prevotellaceae</taxon>
        <taxon>Xylanibacter</taxon>
    </lineage>
</organism>
<evidence type="ECO:0000256" key="4">
    <source>
        <dbReference type="ARBA" id="ARBA00013078"/>
    </source>
</evidence>
<dbReference type="EC" id="3.1.3.18" evidence="4"/>
<dbReference type="GO" id="GO:0008967">
    <property type="term" value="F:phosphoglycolate phosphatase activity"/>
    <property type="evidence" value="ECO:0007669"/>
    <property type="project" value="UniProtKB-EC"/>
</dbReference>
<dbReference type="InterPro" id="IPR006439">
    <property type="entry name" value="HAD-SF_hydro_IA"/>
</dbReference>
<evidence type="ECO:0000256" key="1">
    <source>
        <dbReference type="ARBA" id="ARBA00000830"/>
    </source>
</evidence>
<evidence type="ECO:0000256" key="3">
    <source>
        <dbReference type="ARBA" id="ARBA00006171"/>
    </source>
</evidence>
<dbReference type="InterPro" id="IPR041492">
    <property type="entry name" value="HAD_2"/>
</dbReference>
<evidence type="ECO:0000256" key="2">
    <source>
        <dbReference type="ARBA" id="ARBA00004818"/>
    </source>
</evidence>
<dbReference type="InterPro" id="IPR050155">
    <property type="entry name" value="HAD-like_hydrolase_sf"/>
</dbReference>
<dbReference type="SFLD" id="SFLDG01129">
    <property type="entry name" value="C1.5:_HAD__Beta-PGM__Phosphata"/>
    <property type="match status" value="1"/>
</dbReference>
<proteinExistence type="inferred from homology"/>
<reference evidence="5 6" key="1">
    <citation type="submission" date="2016-11" db="EMBL/GenBank/DDBJ databases">
        <authorList>
            <person name="Jaros S."/>
            <person name="Januszkiewicz K."/>
            <person name="Wedrychowicz H."/>
        </authorList>
    </citation>
    <scope>NUCLEOTIDE SEQUENCE [LARGE SCALE GENOMIC DNA]</scope>
    <source>
        <strain evidence="5 6">KHT3</strain>
    </source>
</reference>
<dbReference type="GO" id="GO:0006281">
    <property type="term" value="P:DNA repair"/>
    <property type="evidence" value="ECO:0007669"/>
    <property type="project" value="TreeGrafter"/>
</dbReference>
<dbReference type="SFLD" id="SFLDS00003">
    <property type="entry name" value="Haloacid_Dehalogenase"/>
    <property type="match status" value="1"/>
</dbReference>
<gene>
    <name evidence="5" type="ORF">SAMN05216463_12360</name>
</gene>
<dbReference type="GO" id="GO:0005829">
    <property type="term" value="C:cytosol"/>
    <property type="evidence" value="ECO:0007669"/>
    <property type="project" value="TreeGrafter"/>
</dbReference>
<dbReference type="Gene3D" id="3.40.50.1000">
    <property type="entry name" value="HAD superfamily/HAD-like"/>
    <property type="match status" value="1"/>
</dbReference>
<dbReference type="OrthoDB" id="1315649at2"/>
<dbReference type="Pfam" id="PF13419">
    <property type="entry name" value="HAD_2"/>
    <property type="match status" value="1"/>
</dbReference>
<evidence type="ECO:0000313" key="6">
    <source>
        <dbReference type="Proteomes" id="UP000184130"/>
    </source>
</evidence>